<organism evidence="1">
    <name type="scientific">Arundo donax</name>
    <name type="common">Giant reed</name>
    <name type="synonym">Donax arundinaceus</name>
    <dbReference type="NCBI Taxonomy" id="35708"/>
    <lineage>
        <taxon>Eukaryota</taxon>
        <taxon>Viridiplantae</taxon>
        <taxon>Streptophyta</taxon>
        <taxon>Embryophyta</taxon>
        <taxon>Tracheophyta</taxon>
        <taxon>Spermatophyta</taxon>
        <taxon>Magnoliopsida</taxon>
        <taxon>Liliopsida</taxon>
        <taxon>Poales</taxon>
        <taxon>Poaceae</taxon>
        <taxon>PACMAD clade</taxon>
        <taxon>Arundinoideae</taxon>
        <taxon>Arundineae</taxon>
        <taxon>Arundo</taxon>
    </lineage>
</organism>
<dbReference type="AlphaFoldDB" id="A0A0A8ZGU5"/>
<protein>
    <submittedName>
        <fullName evidence="1">Uncharacterized protein</fullName>
    </submittedName>
</protein>
<accession>A0A0A8ZGU5</accession>
<name>A0A0A8ZGU5_ARUDO</name>
<reference evidence="1" key="1">
    <citation type="submission" date="2014-09" db="EMBL/GenBank/DDBJ databases">
        <authorList>
            <person name="Magalhaes I.L.F."/>
            <person name="Oliveira U."/>
            <person name="Santos F.R."/>
            <person name="Vidigal T.H.D.A."/>
            <person name="Brescovit A.D."/>
            <person name="Santos A.J."/>
        </authorList>
    </citation>
    <scope>NUCLEOTIDE SEQUENCE</scope>
    <source>
        <tissue evidence="1">Shoot tissue taken approximately 20 cm above the soil surface</tissue>
    </source>
</reference>
<proteinExistence type="predicted"/>
<evidence type="ECO:0000313" key="1">
    <source>
        <dbReference type="EMBL" id="JAD36918.1"/>
    </source>
</evidence>
<dbReference type="EMBL" id="GBRH01260977">
    <property type="protein sequence ID" value="JAD36918.1"/>
    <property type="molecule type" value="Transcribed_RNA"/>
</dbReference>
<reference evidence="1" key="2">
    <citation type="journal article" date="2015" name="Data Brief">
        <title>Shoot transcriptome of the giant reed, Arundo donax.</title>
        <authorList>
            <person name="Barrero R.A."/>
            <person name="Guerrero F.D."/>
            <person name="Moolhuijzen P."/>
            <person name="Goolsby J.A."/>
            <person name="Tidwell J."/>
            <person name="Bellgard S.E."/>
            <person name="Bellgard M.I."/>
        </authorList>
    </citation>
    <scope>NUCLEOTIDE SEQUENCE</scope>
    <source>
        <tissue evidence="1">Shoot tissue taken approximately 20 cm above the soil surface</tissue>
    </source>
</reference>
<sequence length="18" mass="2253">MERTKHWQLTMLLLLLLL</sequence>